<keyword evidence="2 6" id="KW-1003">Cell membrane</keyword>
<keyword evidence="6" id="KW-0807">Transducer</keyword>
<evidence type="ECO:0000256" key="4">
    <source>
        <dbReference type="ARBA" id="ARBA00022989"/>
    </source>
</evidence>
<comment type="caution">
    <text evidence="7">The sequence shown here is derived from an EMBL/GenBank/DDBJ whole genome shotgun (WGS) entry which is preliminary data.</text>
</comment>
<comment type="function">
    <text evidence="6">Gustatory receptor which mediates acceptance or avoidance behavior, depending on its substrates.</text>
</comment>
<feature type="transmembrane region" description="Helical" evidence="6">
    <location>
        <begin position="12"/>
        <end position="31"/>
    </location>
</feature>
<feature type="transmembrane region" description="Helical" evidence="6">
    <location>
        <begin position="344"/>
        <end position="370"/>
    </location>
</feature>
<evidence type="ECO:0000313" key="7">
    <source>
        <dbReference type="EMBL" id="KAB0791569.1"/>
    </source>
</evidence>
<reference evidence="7 8" key="1">
    <citation type="journal article" date="2018" name="Elife">
        <title>Firefly genomes illuminate parallel origins of bioluminescence in beetles.</title>
        <authorList>
            <person name="Fallon T.R."/>
            <person name="Lower S.E."/>
            <person name="Chang C.H."/>
            <person name="Bessho-Uehara M."/>
            <person name="Martin G.J."/>
            <person name="Bewick A.J."/>
            <person name="Behringer M."/>
            <person name="Debat H.J."/>
            <person name="Wong I."/>
            <person name="Day J.C."/>
            <person name="Suvorov A."/>
            <person name="Silva C.J."/>
            <person name="Stanger-Hall K.F."/>
            <person name="Hall D.W."/>
            <person name="Schmitz R.J."/>
            <person name="Nelson D.R."/>
            <person name="Lewis S.M."/>
            <person name="Shigenobu S."/>
            <person name="Bybee S.M."/>
            <person name="Larracuente A.M."/>
            <person name="Oba Y."/>
            <person name="Weng J.K."/>
        </authorList>
    </citation>
    <scope>NUCLEOTIDE SEQUENCE [LARGE SCALE GENOMIC DNA]</scope>
    <source>
        <strain evidence="7">1611_PpyrPB1</strain>
        <tissue evidence="7">Whole body</tissue>
    </source>
</reference>
<organism evidence="7 8">
    <name type="scientific">Photinus pyralis</name>
    <name type="common">Common eastern firefly</name>
    <name type="synonym">Lampyris pyralis</name>
    <dbReference type="NCBI Taxonomy" id="7054"/>
    <lineage>
        <taxon>Eukaryota</taxon>
        <taxon>Metazoa</taxon>
        <taxon>Ecdysozoa</taxon>
        <taxon>Arthropoda</taxon>
        <taxon>Hexapoda</taxon>
        <taxon>Insecta</taxon>
        <taxon>Pterygota</taxon>
        <taxon>Neoptera</taxon>
        <taxon>Endopterygota</taxon>
        <taxon>Coleoptera</taxon>
        <taxon>Polyphaga</taxon>
        <taxon>Elateriformia</taxon>
        <taxon>Elateroidea</taxon>
        <taxon>Lampyridae</taxon>
        <taxon>Lampyrinae</taxon>
        <taxon>Photinus</taxon>
    </lineage>
</organism>
<gene>
    <name evidence="7" type="ORF">PPYR_03369</name>
</gene>
<comment type="subcellular location">
    <subcellularLocation>
        <location evidence="1 6">Cell membrane</location>
        <topology evidence="1 6">Multi-pass membrane protein</topology>
    </subcellularLocation>
</comment>
<keyword evidence="6" id="KW-0675">Receptor</keyword>
<protein>
    <recommendedName>
        <fullName evidence="6">Gustatory receptor</fullName>
    </recommendedName>
</protein>
<dbReference type="AlphaFoldDB" id="A0A5N4A2R7"/>
<dbReference type="GO" id="GO:0005886">
    <property type="term" value="C:plasma membrane"/>
    <property type="evidence" value="ECO:0007669"/>
    <property type="project" value="UniProtKB-SubCell"/>
</dbReference>
<name>A0A5N4A2R7_PHOPY</name>
<keyword evidence="8" id="KW-1185">Reference proteome</keyword>
<evidence type="ECO:0000256" key="3">
    <source>
        <dbReference type="ARBA" id="ARBA00022692"/>
    </source>
</evidence>
<comment type="caution">
    <text evidence="6">Lacks conserved residue(s) required for the propagation of feature annotation.</text>
</comment>
<dbReference type="InterPro" id="IPR013604">
    <property type="entry name" value="7TM_chemorcpt"/>
</dbReference>
<proteinExistence type="inferred from homology"/>
<evidence type="ECO:0000256" key="2">
    <source>
        <dbReference type="ARBA" id="ARBA00022475"/>
    </source>
</evidence>
<accession>A0A5N4A2R7</accession>
<sequence>MERCQSPSVNMKWIITALHYFVGLGSFSGRWGSAITAIYNVAFALSLSVLGVIVYLEEKLLYKGFSIYATCLRFVAFYVGILAACVTVVHGTYNRRHLLALQREIEQFFEEFRKTFPYTTLSSSRRPVLVAIILYSVAVPCVVSLEDQFVSGSFTLSCYLTTLISLLHTDHVVALLTTCRDTFEGLNQYIYAETKPHLSTLERISIALSSRLINLDVGLNEMMQKHREIGSLTVKVAKAFTLTVGLQFLSTTFAFTVLVYTILMRFISQIQTRVSRYSAIYTLDLETALHCLQVFFIVRAAENATRSANRIAIVLHSLRGLHPYFGGETFNEYSLQLLNEKLELTLAGVFAIDFSLLTGTAVVFTTLVIISLQSDEDFLVTNPKTMQIWTKQNRTGGNDVV</sequence>
<keyword evidence="5 6" id="KW-0472">Membrane</keyword>
<dbReference type="GO" id="GO:0007165">
    <property type="term" value="P:signal transduction"/>
    <property type="evidence" value="ECO:0007669"/>
    <property type="project" value="UniProtKB-KW"/>
</dbReference>
<keyword evidence="4 6" id="KW-1133">Transmembrane helix</keyword>
<evidence type="ECO:0000256" key="6">
    <source>
        <dbReference type="RuleBase" id="RU363108"/>
    </source>
</evidence>
<evidence type="ECO:0000313" key="8">
    <source>
        <dbReference type="Proteomes" id="UP000327044"/>
    </source>
</evidence>
<evidence type="ECO:0000256" key="1">
    <source>
        <dbReference type="ARBA" id="ARBA00004651"/>
    </source>
</evidence>
<feature type="transmembrane region" description="Helical" evidence="6">
    <location>
        <begin position="68"/>
        <end position="89"/>
    </location>
</feature>
<comment type="similarity">
    <text evidence="6">Belongs to the insect chemoreceptor superfamily. Gustatory receptor (GR) family.</text>
</comment>
<dbReference type="Pfam" id="PF08395">
    <property type="entry name" value="7tm_7"/>
    <property type="match status" value="1"/>
</dbReference>
<evidence type="ECO:0000256" key="5">
    <source>
        <dbReference type="ARBA" id="ARBA00023136"/>
    </source>
</evidence>
<feature type="transmembrane region" description="Helical" evidence="6">
    <location>
        <begin position="37"/>
        <end position="56"/>
    </location>
</feature>
<feature type="transmembrane region" description="Helical" evidence="6">
    <location>
        <begin position="239"/>
        <end position="263"/>
    </location>
</feature>
<dbReference type="EMBL" id="VVIM01000011">
    <property type="protein sequence ID" value="KAB0791569.1"/>
    <property type="molecule type" value="Genomic_DNA"/>
</dbReference>
<dbReference type="InParanoid" id="A0A5N4A2R7"/>
<dbReference type="GO" id="GO:0050909">
    <property type="term" value="P:sensory perception of taste"/>
    <property type="evidence" value="ECO:0007669"/>
    <property type="project" value="InterPro"/>
</dbReference>
<keyword evidence="3 6" id="KW-0812">Transmembrane</keyword>
<dbReference type="Proteomes" id="UP000327044">
    <property type="component" value="Unassembled WGS sequence"/>
</dbReference>
<dbReference type="OrthoDB" id="6775751at2759"/>